<keyword evidence="4" id="KW-0175">Coiled coil</keyword>
<organism evidence="6 7">
    <name type="scientific">Alkalibacter saccharofermentans DSM 14828</name>
    <dbReference type="NCBI Taxonomy" id="1120975"/>
    <lineage>
        <taxon>Bacteria</taxon>
        <taxon>Bacillati</taxon>
        <taxon>Bacillota</taxon>
        <taxon>Clostridia</taxon>
        <taxon>Eubacteriales</taxon>
        <taxon>Eubacteriaceae</taxon>
        <taxon>Alkalibacter</taxon>
    </lineage>
</organism>
<dbReference type="STRING" id="1120975.SAMN02746064_00937"/>
<evidence type="ECO:0000256" key="2">
    <source>
        <dbReference type="ARBA" id="ARBA00022741"/>
    </source>
</evidence>
<dbReference type="RefSeq" id="WP_084116972.1">
    <property type="nucleotide sequence ID" value="NZ_FQTU01000005.1"/>
</dbReference>
<evidence type="ECO:0000313" key="6">
    <source>
        <dbReference type="EMBL" id="SHE66368.1"/>
    </source>
</evidence>
<dbReference type="PROSITE" id="PS00211">
    <property type="entry name" value="ABC_TRANSPORTER_1"/>
    <property type="match status" value="2"/>
</dbReference>
<proteinExistence type="predicted"/>
<protein>
    <submittedName>
        <fullName evidence="6">ATP-binding cassette, subfamily F, member 3</fullName>
    </submittedName>
</protein>
<evidence type="ECO:0000313" key="7">
    <source>
        <dbReference type="Proteomes" id="UP000184251"/>
    </source>
</evidence>
<dbReference type="Proteomes" id="UP000184251">
    <property type="component" value="Unassembled WGS sequence"/>
</dbReference>
<evidence type="ECO:0000259" key="5">
    <source>
        <dbReference type="PROSITE" id="PS50893"/>
    </source>
</evidence>
<dbReference type="OrthoDB" id="9801441at2"/>
<keyword evidence="3 6" id="KW-0067">ATP-binding</keyword>
<dbReference type="PANTHER" id="PTHR42855">
    <property type="entry name" value="ABC TRANSPORTER ATP-BINDING SUBUNIT"/>
    <property type="match status" value="1"/>
</dbReference>
<dbReference type="NCBIfam" id="NF000355">
    <property type="entry name" value="ribo_prot_ABC_F"/>
    <property type="match status" value="1"/>
</dbReference>
<dbReference type="PANTHER" id="PTHR42855:SF2">
    <property type="entry name" value="DRUG RESISTANCE ABC TRANSPORTER,ATP-BINDING PROTEIN"/>
    <property type="match status" value="1"/>
</dbReference>
<dbReference type="EMBL" id="FQTU01000005">
    <property type="protein sequence ID" value="SHE66368.1"/>
    <property type="molecule type" value="Genomic_DNA"/>
</dbReference>
<dbReference type="GO" id="GO:0005524">
    <property type="term" value="F:ATP binding"/>
    <property type="evidence" value="ECO:0007669"/>
    <property type="project" value="UniProtKB-KW"/>
</dbReference>
<feature type="coiled-coil region" evidence="4">
    <location>
        <begin position="553"/>
        <end position="594"/>
    </location>
</feature>
<evidence type="ECO:0000256" key="3">
    <source>
        <dbReference type="ARBA" id="ARBA00022840"/>
    </source>
</evidence>
<keyword evidence="2" id="KW-0547">Nucleotide-binding</keyword>
<dbReference type="InterPro" id="IPR051309">
    <property type="entry name" value="ABCF_ATPase"/>
</dbReference>
<dbReference type="CDD" id="cd03221">
    <property type="entry name" value="ABCF_EF-3"/>
    <property type="match status" value="2"/>
</dbReference>
<feature type="domain" description="ABC transporter" evidence="5">
    <location>
        <begin position="3"/>
        <end position="258"/>
    </location>
</feature>
<dbReference type="PROSITE" id="PS50893">
    <property type="entry name" value="ABC_TRANSPORTER_2"/>
    <property type="match status" value="2"/>
</dbReference>
<dbReference type="InterPro" id="IPR027417">
    <property type="entry name" value="P-loop_NTPase"/>
</dbReference>
<sequence>MLVSANNIEKSFGVETVLKNVSFMVDDNSKIGIVGKNGTGKSTLFKIIAGITPYDSGSIDYAKNLSIGYLSQESSLNEDNRLYEEVISVFDHIIDMEREMRTMEVEISKNHDRDVESLLNKYAQLTEKFEDMSGYEYESRARGILIGLGFAPEEFDRPVAAFSGGEKTRISLAKMILTNPQLLLLDEPTNFLDIETIQWLESYLKNYSGSFIIISHDRYFLDSLVTTVFEIENKTLTRYNGNFSEYVRRKQENLESQLHQYKLEQREIQRQEEIIKQFRQFNREKSIKRARSREKMLDKMPKSDKPFIDNRKVSMKFEPKIQSSKLVLEVDDLAKSYDSNLFNSISFNVFRGDRIGIIGANGSGKSTMLKIINGDLSQDRGQVNWGQKVIPAFFRQDNAGLDPDSTVLDEVWNCRPKANEGEIRNILSYFKFYGDDAFKPLNVLSGGELSRVSLARTMLSDANFIIMDEPTNHLDMPTVDVLENALSDYTGTLFIVSHDRYFLNKTVNRLFVLKDNHLEIYEGNYDYYIQKTQEAKMLEDLKNSQPEKTKTEIVQEKKLKNKQKKELAALKKEISRLEESIIVKEEEISKLEKIICSDGFYDDYDYSCKINSDYESAKSQLSLLMDDWTVKQMEIEESS</sequence>
<evidence type="ECO:0000256" key="4">
    <source>
        <dbReference type="SAM" id="Coils"/>
    </source>
</evidence>
<dbReference type="InterPro" id="IPR003439">
    <property type="entry name" value="ABC_transporter-like_ATP-bd"/>
</dbReference>
<feature type="coiled-coil region" evidence="4">
    <location>
        <begin position="247"/>
        <end position="274"/>
    </location>
</feature>
<dbReference type="FunFam" id="3.40.50.300:FF:000309">
    <property type="entry name" value="ABC transporter ATP-binding protein"/>
    <property type="match status" value="1"/>
</dbReference>
<dbReference type="SMART" id="SM00382">
    <property type="entry name" value="AAA"/>
    <property type="match status" value="2"/>
</dbReference>
<keyword evidence="7" id="KW-1185">Reference proteome</keyword>
<dbReference type="FunFam" id="3.40.50.300:FF:000011">
    <property type="entry name" value="Putative ABC transporter ATP-binding component"/>
    <property type="match status" value="1"/>
</dbReference>
<dbReference type="InterPro" id="IPR017871">
    <property type="entry name" value="ABC_transporter-like_CS"/>
</dbReference>
<keyword evidence="1" id="KW-0677">Repeat</keyword>
<dbReference type="Pfam" id="PF00005">
    <property type="entry name" value="ABC_tran"/>
    <property type="match status" value="2"/>
</dbReference>
<dbReference type="InterPro" id="IPR032781">
    <property type="entry name" value="ABC_tran_Xtn"/>
</dbReference>
<gene>
    <name evidence="6" type="ORF">SAMN02746064_00937</name>
</gene>
<dbReference type="SUPFAM" id="SSF52540">
    <property type="entry name" value="P-loop containing nucleoside triphosphate hydrolases"/>
    <property type="match status" value="2"/>
</dbReference>
<accession>A0A1M4VBZ5</accession>
<dbReference type="GO" id="GO:0016887">
    <property type="term" value="F:ATP hydrolysis activity"/>
    <property type="evidence" value="ECO:0007669"/>
    <property type="project" value="InterPro"/>
</dbReference>
<dbReference type="AlphaFoldDB" id="A0A1M4VBZ5"/>
<feature type="domain" description="ABC transporter" evidence="5">
    <location>
        <begin position="321"/>
        <end position="540"/>
    </location>
</feature>
<name>A0A1M4VBZ5_9FIRM</name>
<dbReference type="InterPro" id="IPR003593">
    <property type="entry name" value="AAA+_ATPase"/>
</dbReference>
<dbReference type="Pfam" id="PF12848">
    <property type="entry name" value="ABC_tran_Xtn"/>
    <property type="match status" value="1"/>
</dbReference>
<evidence type="ECO:0000256" key="1">
    <source>
        <dbReference type="ARBA" id="ARBA00022737"/>
    </source>
</evidence>
<dbReference type="Gene3D" id="3.40.50.300">
    <property type="entry name" value="P-loop containing nucleotide triphosphate hydrolases"/>
    <property type="match status" value="2"/>
</dbReference>
<reference evidence="6 7" key="1">
    <citation type="submission" date="2016-11" db="EMBL/GenBank/DDBJ databases">
        <authorList>
            <person name="Jaros S."/>
            <person name="Januszkiewicz K."/>
            <person name="Wedrychowicz H."/>
        </authorList>
    </citation>
    <scope>NUCLEOTIDE SEQUENCE [LARGE SCALE GENOMIC DNA]</scope>
    <source>
        <strain evidence="6 7">DSM 14828</strain>
    </source>
</reference>
<dbReference type="GO" id="GO:0003676">
    <property type="term" value="F:nucleic acid binding"/>
    <property type="evidence" value="ECO:0007669"/>
    <property type="project" value="UniProtKB-ARBA"/>
</dbReference>